<dbReference type="AlphaFoldDB" id="A0A7J3I9P4"/>
<evidence type="ECO:0000313" key="1">
    <source>
        <dbReference type="EMBL" id="HGN37295.1"/>
    </source>
</evidence>
<reference evidence="1" key="1">
    <citation type="journal article" date="2020" name="mSystems">
        <title>Genome- and Community-Level Interaction Insights into Carbon Utilization and Element Cycling Functions of Hydrothermarchaeota in Hydrothermal Sediment.</title>
        <authorList>
            <person name="Zhou Z."/>
            <person name="Liu Y."/>
            <person name="Xu W."/>
            <person name="Pan J."/>
            <person name="Luo Z.H."/>
            <person name="Li M."/>
        </authorList>
    </citation>
    <scope>NUCLEOTIDE SEQUENCE [LARGE SCALE GENOMIC DNA]</scope>
    <source>
        <strain evidence="1">SpSt-618</strain>
    </source>
</reference>
<gene>
    <name evidence="1" type="ORF">ENT87_07100</name>
</gene>
<organism evidence="1">
    <name type="scientific">Ignisphaera aggregans</name>
    <dbReference type="NCBI Taxonomy" id="334771"/>
    <lineage>
        <taxon>Archaea</taxon>
        <taxon>Thermoproteota</taxon>
        <taxon>Thermoprotei</taxon>
        <taxon>Desulfurococcales</taxon>
        <taxon>Desulfurococcaceae</taxon>
        <taxon>Ignisphaera</taxon>
    </lineage>
</organism>
<sequence>MNGGKRRVVRTPEGFDVDASSGEVLEDRPLDSGYSDFSGSVEGLPSYASSGSSHTSSICMDEESVNRVLDRILPGLVSILRNLLLGALCRNGSPPDAGLDVVRRVVEARLSMSVGDAVAYDSGGFIGLVVYRCLREAGVDEDSVLEVLKGIEGGRSVEGDVYRLVKNLYNSVIQSLDSALIRWVSRPSEAIDLEFASRVLNTSVKRARRALQIVTKIDGLGIQITSRKIDVSSGARDRERVLDVLSKLSRRLGVELSAPQPMVATVVVRLPFEIDLENLRKFGKAVKQGTRMKLEGSYWTALVFRKTVNIYVDLQNSLDRYRSALAEALPNVCRFAKITPAGLQPLESGEQPRP</sequence>
<accession>A0A7J3I9P4</accession>
<proteinExistence type="predicted"/>
<protein>
    <submittedName>
        <fullName evidence="1">Uncharacterized protein</fullName>
    </submittedName>
</protein>
<name>A0A7J3I9P4_9CREN</name>
<dbReference type="EMBL" id="DTAI01000211">
    <property type="protein sequence ID" value="HGN37295.1"/>
    <property type="molecule type" value="Genomic_DNA"/>
</dbReference>
<comment type="caution">
    <text evidence="1">The sequence shown here is derived from an EMBL/GenBank/DDBJ whole genome shotgun (WGS) entry which is preliminary data.</text>
</comment>